<feature type="signal peptide" evidence="2">
    <location>
        <begin position="1"/>
        <end position="24"/>
    </location>
</feature>
<evidence type="ECO:0000256" key="2">
    <source>
        <dbReference type="SAM" id="SignalP"/>
    </source>
</evidence>
<dbReference type="AlphaFoldDB" id="A0A3A8JWT3"/>
<keyword evidence="2" id="KW-0732">Signal</keyword>
<dbReference type="RefSeq" id="WP_120605399.1">
    <property type="nucleotide sequence ID" value="NZ_JABFJX010000168.1"/>
</dbReference>
<evidence type="ECO:0000256" key="1">
    <source>
        <dbReference type="SAM" id="MobiDB-lite"/>
    </source>
</evidence>
<evidence type="ECO:0008006" key="5">
    <source>
        <dbReference type="Google" id="ProtNLM"/>
    </source>
</evidence>
<comment type="caution">
    <text evidence="3">The sequence shown here is derived from an EMBL/GenBank/DDBJ whole genome shotgun (WGS) entry which is preliminary data.</text>
</comment>
<evidence type="ECO:0000313" key="3">
    <source>
        <dbReference type="EMBL" id="RKG99348.1"/>
    </source>
</evidence>
<keyword evidence="4" id="KW-1185">Reference proteome</keyword>
<name>A0A3A8JWT3_9BACT</name>
<accession>A0A3A8JWT3</accession>
<protein>
    <recommendedName>
        <fullName evidence="5">Lipoprotein</fullName>
    </recommendedName>
</protein>
<evidence type="ECO:0000313" key="4">
    <source>
        <dbReference type="Proteomes" id="UP000268313"/>
    </source>
</evidence>
<sequence length="214" mass="23405">MKPMKTSLPWSTAAVALLALSACNGDDDTQATECEEPLYAGGATDEAWRTLVDARNQPQDSSRAVTLVSPESGQTYGPSEAAPLFQWTSPLRASLERPGRTSPLLEGHPREPKRSVLAWLGHWVLPTAEAHLPPYTGDLYWVKVYAQGRECPIAQVLTSELQWQLDDGSWRTVKDAAGKALSVQVESAYLVQNRITEGPYTLGAPVPFTMGREK</sequence>
<feature type="region of interest" description="Disordered" evidence="1">
    <location>
        <begin position="55"/>
        <end position="80"/>
    </location>
</feature>
<dbReference type="OrthoDB" id="5382229at2"/>
<feature type="chain" id="PRO_5017374698" description="Lipoprotein" evidence="2">
    <location>
        <begin position="25"/>
        <end position="214"/>
    </location>
</feature>
<dbReference type="PROSITE" id="PS51257">
    <property type="entry name" value="PROKAR_LIPOPROTEIN"/>
    <property type="match status" value="1"/>
</dbReference>
<dbReference type="Proteomes" id="UP000268313">
    <property type="component" value="Unassembled WGS sequence"/>
</dbReference>
<reference evidence="4" key="1">
    <citation type="submission" date="2018-09" db="EMBL/GenBank/DDBJ databases">
        <authorList>
            <person name="Livingstone P.G."/>
            <person name="Whitworth D.E."/>
        </authorList>
    </citation>
    <scope>NUCLEOTIDE SEQUENCE [LARGE SCALE GENOMIC DNA]</scope>
    <source>
        <strain evidence="4">CA043D</strain>
    </source>
</reference>
<organism evidence="3 4">
    <name type="scientific">Corallococcus carmarthensis</name>
    <dbReference type="NCBI Taxonomy" id="2316728"/>
    <lineage>
        <taxon>Bacteria</taxon>
        <taxon>Pseudomonadati</taxon>
        <taxon>Myxococcota</taxon>
        <taxon>Myxococcia</taxon>
        <taxon>Myxococcales</taxon>
        <taxon>Cystobacterineae</taxon>
        <taxon>Myxococcaceae</taxon>
        <taxon>Corallococcus</taxon>
    </lineage>
</organism>
<dbReference type="EMBL" id="RAWE01000116">
    <property type="protein sequence ID" value="RKG99348.1"/>
    <property type="molecule type" value="Genomic_DNA"/>
</dbReference>
<gene>
    <name evidence="3" type="ORF">D7X32_26740</name>
</gene>
<feature type="compositionally biased region" description="Polar residues" evidence="1">
    <location>
        <begin position="56"/>
        <end position="77"/>
    </location>
</feature>
<proteinExistence type="predicted"/>